<feature type="domain" description="Shisa N-terminal" evidence="2">
    <location>
        <begin position="16"/>
        <end position="59"/>
    </location>
</feature>
<gene>
    <name evidence="3" type="ORF">B4U79_03752</name>
</gene>
<feature type="transmembrane region" description="Helical" evidence="1">
    <location>
        <begin position="75"/>
        <end position="97"/>
    </location>
</feature>
<dbReference type="STRING" id="1965070.A0A443QTY8"/>
<evidence type="ECO:0000313" key="4">
    <source>
        <dbReference type="Proteomes" id="UP000285301"/>
    </source>
</evidence>
<keyword evidence="4" id="KW-1185">Reference proteome</keyword>
<dbReference type="InterPro" id="IPR053891">
    <property type="entry name" value="Shisa_N"/>
</dbReference>
<sequence>MDIPPLDEDHQGLGVQYCTGYVDKNSNWKPGFYCPPQNKKQNIYCCGTQMHKYCCAEKDGNNKHIVPPFVSSSTLILVIIITFMLAVCLTIFVFLLCKKYWKRGVEIRETHLYRMSSTSFAAPNGNNAEFQTLNPSNLIINPANAHYIPSHPFEAYHLPLNDLNRLALIEPPPPYQSTSLSSAINVGNASGGNNNSGRLFSVLTTPCRRDTVFPCDGRKRLWRTLSQ</sequence>
<evidence type="ECO:0000259" key="2">
    <source>
        <dbReference type="Pfam" id="PF13908"/>
    </source>
</evidence>
<keyword evidence="1" id="KW-1133">Transmembrane helix</keyword>
<accession>A0A443QTY8</accession>
<protein>
    <submittedName>
        <fullName evidence="3">Protein shisa-9-like protein</fullName>
    </submittedName>
</protein>
<evidence type="ECO:0000256" key="1">
    <source>
        <dbReference type="SAM" id="Phobius"/>
    </source>
</evidence>
<dbReference type="EMBL" id="NCKU01004074">
    <property type="protein sequence ID" value="RWS06484.1"/>
    <property type="molecule type" value="Genomic_DNA"/>
</dbReference>
<comment type="caution">
    <text evidence="3">The sequence shown here is derived from an EMBL/GenBank/DDBJ whole genome shotgun (WGS) entry which is preliminary data.</text>
</comment>
<name>A0A443QTY8_9ACAR</name>
<dbReference type="OrthoDB" id="10010453at2759"/>
<dbReference type="Proteomes" id="UP000285301">
    <property type="component" value="Unassembled WGS sequence"/>
</dbReference>
<dbReference type="Pfam" id="PF13908">
    <property type="entry name" value="Shisa_N"/>
    <property type="match status" value="1"/>
</dbReference>
<proteinExistence type="predicted"/>
<organism evidence="3 4">
    <name type="scientific">Dinothrombium tinctorium</name>
    <dbReference type="NCBI Taxonomy" id="1965070"/>
    <lineage>
        <taxon>Eukaryota</taxon>
        <taxon>Metazoa</taxon>
        <taxon>Ecdysozoa</taxon>
        <taxon>Arthropoda</taxon>
        <taxon>Chelicerata</taxon>
        <taxon>Arachnida</taxon>
        <taxon>Acari</taxon>
        <taxon>Acariformes</taxon>
        <taxon>Trombidiformes</taxon>
        <taxon>Prostigmata</taxon>
        <taxon>Anystina</taxon>
        <taxon>Parasitengona</taxon>
        <taxon>Trombidioidea</taxon>
        <taxon>Trombidiidae</taxon>
        <taxon>Dinothrombium</taxon>
    </lineage>
</organism>
<evidence type="ECO:0000313" key="3">
    <source>
        <dbReference type="EMBL" id="RWS06484.1"/>
    </source>
</evidence>
<dbReference type="AlphaFoldDB" id="A0A443QTY8"/>
<keyword evidence="1" id="KW-0472">Membrane</keyword>
<keyword evidence="1" id="KW-0812">Transmembrane</keyword>
<reference evidence="3 4" key="1">
    <citation type="journal article" date="2018" name="Gigascience">
        <title>Genomes of trombidid mites reveal novel predicted allergens and laterally-transferred genes associated with secondary metabolism.</title>
        <authorList>
            <person name="Dong X."/>
            <person name="Chaisiri K."/>
            <person name="Xia D."/>
            <person name="Armstrong S.D."/>
            <person name="Fang Y."/>
            <person name="Donnelly M.J."/>
            <person name="Kadowaki T."/>
            <person name="McGarry J.W."/>
            <person name="Darby A.C."/>
            <person name="Makepeace B.L."/>
        </authorList>
    </citation>
    <scope>NUCLEOTIDE SEQUENCE [LARGE SCALE GENOMIC DNA]</scope>
    <source>
        <strain evidence="3">UoL-WK</strain>
    </source>
</reference>